<reference evidence="2 3" key="1">
    <citation type="submission" date="2016-10" db="EMBL/GenBank/DDBJ databases">
        <authorList>
            <person name="de Groot N.N."/>
        </authorList>
    </citation>
    <scope>NUCLEOTIDE SEQUENCE [LARGE SCALE GENOMIC DNA]</scope>
    <source>
        <strain evidence="2 3">CGMCC 4.3519</strain>
    </source>
</reference>
<name>A0A1H9C4L1_9ACTN</name>
<dbReference type="Proteomes" id="UP000199055">
    <property type="component" value="Unassembled WGS sequence"/>
</dbReference>
<dbReference type="EMBL" id="FOET01000003">
    <property type="protein sequence ID" value="SEP96044.1"/>
    <property type="molecule type" value="Genomic_DNA"/>
</dbReference>
<keyword evidence="3" id="KW-1185">Reference proteome</keyword>
<dbReference type="RefSeq" id="WP_177213918.1">
    <property type="nucleotide sequence ID" value="NZ_FOET01000003.1"/>
</dbReference>
<dbReference type="AlphaFoldDB" id="A0A1H9C4L1"/>
<organism evidence="2 3">
    <name type="scientific">Streptomyces radiopugnans</name>
    <dbReference type="NCBI Taxonomy" id="403935"/>
    <lineage>
        <taxon>Bacteria</taxon>
        <taxon>Bacillati</taxon>
        <taxon>Actinomycetota</taxon>
        <taxon>Actinomycetes</taxon>
        <taxon>Kitasatosporales</taxon>
        <taxon>Streptomycetaceae</taxon>
        <taxon>Streptomyces</taxon>
    </lineage>
</organism>
<accession>A0A1H9C4L1</accession>
<proteinExistence type="predicted"/>
<evidence type="ECO:0000256" key="1">
    <source>
        <dbReference type="SAM" id="MobiDB-lite"/>
    </source>
</evidence>
<gene>
    <name evidence="2" type="ORF">SAMN05216481_10335</name>
</gene>
<feature type="region of interest" description="Disordered" evidence="1">
    <location>
        <begin position="126"/>
        <end position="146"/>
    </location>
</feature>
<protein>
    <submittedName>
        <fullName evidence="2">Uncharacterized protein</fullName>
    </submittedName>
</protein>
<sequence>MSNRVLLRLRGADGEDADRLELATSALREELLELDVERVDAVSAGPAPDGTRAVDVAEIGGLLVTLAQAPVALHELVTTVRHWLTRGADSGAADRTAELTIDGDTLKVTGVSAETQDRIVDAWLRAHAPASPAPSAPSAPSEPERS</sequence>
<evidence type="ECO:0000313" key="2">
    <source>
        <dbReference type="EMBL" id="SEP96044.1"/>
    </source>
</evidence>
<evidence type="ECO:0000313" key="3">
    <source>
        <dbReference type="Proteomes" id="UP000199055"/>
    </source>
</evidence>